<reference evidence="2" key="1">
    <citation type="journal article" date="2019" name="Int. J. Syst. Evol. Microbiol.">
        <title>The Global Catalogue of Microorganisms (GCM) 10K type strain sequencing project: providing services to taxonomists for standard genome sequencing and annotation.</title>
        <authorList>
            <consortium name="The Broad Institute Genomics Platform"/>
            <consortium name="The Broad Institute Genome Sequencing Center for Infectious Disease"/>
            <person name="Wu L."/>
            <person name="Ma J."/>
        </authorList>
    </citation>
    <scope>NUCLEOTIDE SEQUENCE [LARGE SCALE GENOMIC DNA]</scope>
    <source>
        <strain evidence="2">JCM 16578</strain>
    </source>
</reference>
<organism evidence="1 2">
    <name type="scientific">Streptomyces lannensis</name>
    <dbReference type="NCBI Taxonomy" id="766498"/>
    <lineage>
        <taxon>Bacteria</taxon>
        <taxon>Bacillati</taxon>
        <taxon>Actinomycetota</taxon>
        <taxon>Actinomycetes</taxon>
        <taxon>Kitasatosporales</taxon>
        <taxon>Streptomycetaceae</taxon>
        <taxon>Streptomyces</taxon>
    </lineage>
</organism>
<accession>A0ABP7KKQ5</accession>
<evidence type="ECO:0000313" key="1">
    <source>
        <dbReference type="EMBL" id="GAA3878579.1"/>
    </source>
</evidence>
<keyword evidence="2" id="KW-1185">Reference proteome</keyword>
<comment type="caution">
    <text evidence="1">The sequence shown here is derived from an EMBL/GenBank/DDBJ whole genome shotgun (WGS) entry which is preliminary data.</text>
</comment>
<dbReference type="EMBL" id="BAAAZA010000015">
    <property type="protein sequence ID" value="GAA3878579.1"/>
    <property type="molecule type" value="Genomic_DNA"/>
</dbReference>
<protein>
    <submittedName>
        <fullName evidence="1">Uncharacterized protein</fullName>
    </submittedName>
</protein>
<evidence type="ECO:0000313" key="2">
    <source>
        <dbReference type="Proteomes" id="UP001501563"/>
    </source>
</evidence>
<name>A0ABP7KKQ5_9ACTN</name>
<gene>
    <name evidence="1" type="ORF">GCM10022207_51370</name>
</gene>
<sequence length="69" mass="7451">MFMGEDAEKVHHPGEIVPFPGVYECDCGQGHGYSTDVKGDRFPPLPQECSGSGWRLEALQNGASPQVFG</sequence>
<proteinExistence type="predicted"/>
<dbReference type="Proteomes" id="UP001501563">
    <property type="component" value="Unassembled WGS sequence"/>
</dbReference>